<dbReference type="InterPro" id="IPR050534">
    <property type="entry name" value="Coronavir_polyprotein_1ab"/>
</dbReference>
<dbReference type="RefSeq" id="WP_124907119.1">
    <property type="nucleotide sequence ID" value="NZ_RQJP01000002.1"/>
</dbReference>
<name>A0A3P1CQF9_9BACT</name>
<keyword evidence="4" id="KW-0347">Helicase</keyword>
<sequence>MLSPTVLKAYLKRLTNLSSRNRSLLLTNLPVEQFLDLHEIDFLDHKPSFDLVRQLIARRPAIPLCDVLDSRLEKVNEVSKKLRKIARTDRFIEEERGSEDLYVGYPFVRGKLADGTVIHGPLVFFPVHLQQQGNKWMLVRRADESITLNRSFLLAYAYYNQYILPDAVLEHTLDEFDKDATVFRTQLYEWLKTSPLEINFNQELFTDQLQWFNSVKKTDLDKLERNGELKLYPEAVLGIFPQAGSYLVPDYEVLLGAENLEPRVDGTDLEENDEPGFFPVALPVLPSTSGSLHTIREENIHTPLALDASQEQAIRRIKAGESMVVQGPPGTGKSQLIGNLMADFAAQGKRVLLVCQKRAALDVVYERLRQVGMQPFSALIHDFKNDRKALYDQLASQIERVEEYRKQNYGLDAILLERNFDQESRRIDQTLAELQAFKDALFDESEAGISVKQLYLSSDPTAETIPLADLYTQFRPDSVTGFVEKIREYGAYLERLGPDHPWADRLSFASFSFGQVPTLKKLLSELPVFVQTVTEQAQTLTNRVFSLADWQTVQEDEWETTALLTLLRAEPSEQRWQWIRRLQRQPNHPLFQSEPDDLERIEVELSDCLSGNGIEKSLPITDLPNTAHRLQEAIESRSSFVGRTVWGWFSKDKTGLQQLAAANGLALLDETLPVLLEKVQRRIRFEVIRQQIEHKVNQEVTPETAFLTVRLARQSLEIVRRLNAISWLNHLPESRLETVSVFTQTARQLLETGRSVTAQRSHWQSFLSESQIQRLWQEPTQTGLLIRTLERDIDLLIEADRLKENFTIAEREVVLRLGEKLSVALFLNSLHLAWIEHLESQNPVLRGVSSLKINQLEAILQESVRKKQTLSRQILLVKLREKAYQNLAFNRLNNLVTYRELNHQVTKKRSIWPVRKLMEQHSEEVFQLVPCWMASPESVSAIFPMEPGLFDLVIFDEASQCFAENGIPAMYRAKQVVITGDSKQLQPSDLYRIRFETGSTEETPVELEVESLLDLASHSLPQTQLRGHYRSRSIDLIDFSNRLFYKNSLHLLPDFHQLNRREPAIRYLNVKGVWENNTNETEARAVVELIDQLADELPGRSIGVVTFNFQQQQLIQELLEEHVLAVLDVKPENGTETDQKTASATSETTFVKNIENVQGDERDVIIFSIGYAPDSRGKLSAQFGSLNAKGGENRLNVAVTRARERVYVVTSIYPQQLSVENTANEGPKILKQYLEYALSVAEGAYRPQPRRTDRIPGARLLKDKLKDAQTGLFEELPFADLTRKAADYYEGLVLTDDDLYYESSLKDAHAYTPFALQMKNWPFQRVYSREFWRGRLEGRIPIPTDSSTE</sequence>
<evidence type="ECO:0000313" key="8">
    <source>
        <dbReference type="EMBL" id="RRB15515.1"/>
    </source>
</evidence>
<accession>A0A3P1CQF9</accession>
<dbReference type="PANTHER" id="PTHR43788:SF8">
    <property type="entry name" value="DNA-BINDING PROTEIN SMUBP-2"/>
    <property type="match status" value="1"/>
</dbReference>
<gene>
    <name evidence="8" type="ORF">EHT87_13400</name>
</gene>
<dbReference type="Gene3D" id="3.40.50.300">
    <property type="entry name" value="P-loop containing nucleotide triphosphate hydrolases"/>
    <property type="match status" value="3"/>
</dbReference>
<dbReference type="InterPro" id="IPR041679">
    <property type="entry name" value="DNA2/NAM7-like_C"/>
</dbReference>
<feature type="domain" description="DNA2/NAM7 helicase helicase" evidence="6">
    <location>
        <begin position="862"/>
        <end position="987"/>
    </location>
</feature>
<dbReference type="Pfam" id="PF13195">
    <property type="entry name" value="DUF4011"/>
    <property type="match status" value="1"/>
</dbReference>
<dbReference type="GO" id="GO:0005524">
    <property type="term" value="F:ATP binding"/>
    <property type="evidence" value="ECO:0007669"/>
    <property type="project" value="UniProtKB-KW"/>
</dbReference>
<dbReference type="Proteomes" id="UP000274271">
    <property type="component" value="Unassembled WGS sequence"/>
</dbReference>
<reference evidence="8 9" key="1">
    <citation type="submission" date="2018-11" db="EMBL/GenBank/DDBJ databases">
        <authorList>
            <person name="Zhou Z."/>
            <person name="Wang G."/>
        </authorList>
    </citation>
    <scope>NUCLEOTIDE SEQUENCE [LARGE SCALE GENOMIC DNA]</scope>
    <source>
        <strain evidence="8 9">KCTC42998</strain>
    </source>
</reference>
<evidence type="ECO:0000313" key="9">
    <source>
        <dbReference type="Proteomes" id="UP000274271"/>
    </source>
</evidence>
<protein>
    <submittedName>
        <fullName evidence="8">DUF4011 domain-containing protein</fullName>
    </submittedName>
</protein>
<evidence type="ECO:0000256" key="4">
    <source>
        <dbReference type="ARBA" id="ARBA00022806"/>
    </source>
</evidence>
<dbReference type="InterPro" id="IPR041677">
    <property type="entry name" value="DNA2/NAM7_AAA_11"/>
</dbReference>
<dbReference type="CDD" id="cd18808">
    <property type="entry name" value="SF1_C_Upf1"/>
    <property type="match status" value="1"/>
</dbReference>
<evidence type="ECO:0000256" key="3">
    <source>
        <dbReference type="ARBA" id="ARBA00022801"/>
    </source>
</evidence>
<dbReference type="Pfam" id="PF13086">
    <property type="entry name" value="AAA_11"/>
    <property type="match status" value="2"/>
</dbReference>
<keyword evidence="9" id="KW-1185">Reference proteome</keyword>
<dbReference type="SUPFAM" id="SSF52540">
    <property type="entry name" value="P-loop containing nucleoside triphosphate hydrolases"/>
    <property type="match status" value="1"/>
</dbReference>
<evidence type="ECO:0000256" key="1">
    <source>
        <dbReference type="ARBA" id="ARBA00007913"/>
    </source>
</evidence>
<keyword evidence="3" id="KW-0378">Hydrolase</keyword>
<proteinExistence type="inferred from homology"/>
<evidence type="ECO:0000256" key="5">
    <source>
        <dbReference type="ARBA" id="ARBA00022840"/>
    </source>
</evidence>
<comment type="caution">
    <text evidence="8">The sequence shown here is derived from an EMBL/GenBank/DDBJ whole genome shotgun (WGS) entry which is preliminary data.</text>
</comment>
<dbReference type="Pfam" id="PF13087">
    <property type="entry name" value="AAA_12"/>
    <property type="match status" value="1"/>
</dbReference>
<dbReference type="PANTHER" id="PTHR43788">
    <property type="entry name" value="DNA2/NAM7 HELICASE FAMILY MEMBER"/>
    <property type="match status" value="1"/>
</dbReference>
<dbReference type="GO" id="GO:0016787">
    <property type="term" value="F:hydrolase activity"/>
    <property type="evidence" value="ECO:0007669"/>
    <property type="project" value="UniProtKB-KW"/>
</dbReference>
<comment type="similarity">
    <text evidence="1">Belongs to the DNA2/NAM7 helicase family.</text>
</comment>
<keyword evidence="2" id="KW-0547">Nucleotide-binding</keyword>
<evidence type="ECO:0000259" key="6">
    <source>
        <dbReference type="Pfam" id="PF13086"/>
    </source>
</evidence>
<organism evidence="8 9">
    <name type="scientific">Larkinella knui</name>
    <dbReference type="NCBI Taxonomy" id="2025310"/>
    <lineage>
        <taxon>Bacteria</taxon>
        <taxon>Pseudomonadati</taxon>
        <taxon>Bacteroidota</taxon>
        <taxon>Cytophagia</taxon>
        <taxon>Cytophagales</taxon>
        <taxon>Spirosomataceae</taxon>
        <taxon>Larkinella</taxon>
    </lineage>
</organism>
<evidence type="ECO:0000256" key="2">
    <source>
        <dbReference type="ARBA" id="ARBA00022741"/>
    </source>
</evidence>
<dbReference type="InterPro" id="IPR025103">
    <property type="entry name" value="DUF4011"/>
</dbReference>
<dbReference type="GO" id="GO:0043139">
    <property type="term" value="F:5'-3' DNA helicase activity"/>
    <property type="evidence" value="ECO:0007669"/>
    <property type="project" value="TreeGrafter"/>
</dbReference>
<feature type="domain" description="DNA2/NAM7 helicase helicase" evidence="6">
    <location>
        <begin position="306"/>
        <end position="370"/>
    </location>
</feature>
<dbReference type="EMBL" id="RQJP01000002">
    <property type="protein sequence ID" value="RRB15515.1"/>
    <property type="molecule type" value="Genomic_DNA"/>
</dbReference>
<dbReference type="InterPro" id="IPR027417">
    <property type="entry name" value="P-loop_NTPase"/>
</dbReference>
<feature type="domain" description="DNA2/NAM7 helicase-like C-terminal" evidence="7">
    <location>
        <begin position="1018"/>
        <end position="1211"/>
    </location>
</feature>
<dbReference type="InterPro" id="IPR047187">
    <property type="entry name" value="SF1_C_Upf1"/>
</dbReference>
<dbReference type="OrthoDB" id="9757917at2"/>
<evidence type="ECO:0000259" key="7">
    <source>
        <dbReference type="Pfam" id="PF13087"/>
    </source>
</evidence>
<keyword evidence="5" id="KW-0067">ATP-binding</keyword>